<dbReference type="Proteomes" id="UP001358417">
    <property type="component" value="Unassembled WGS sequence"/>
</dbReference>
<organism evidence="1 2">
    <name type="scientific">Exophiala bonariae</name>
    <dbReference type="NCBI Taxonomy" id="1690606"/>
    <lineage>
        <taxon>Eukaryota</taxon>
        <taxon>Fungi</taxon>
        <taxon>Dikarya</taxon>
        <taxon>Ascomycota</taxon>
        <taxon>Pezizomycotina</taxon>
        <taxon>Eurotiomycetes</taxon>
        <taxon>Chaetothyriomycetidae</taxon>
        <taxon>Chaetothyriales</taxon>
        <taxon>Herpotrichiellaceae</taxon>
        <taxon>Exophiala</taxon>
    </lineage>
</organism>
<evidence type="ECO:0000313" key="2">
    <source>
        <dbReference type="Proteomes" id="UP001358417"/>
    </source>
</evidence>
<dbReference type="AlphaFoldDB" id="A0AAV9MW14"/>
<dbReference type="EMBL" id="JAVRRD010000035">
    <property type="protein sequence ID" value="KAK5045617.1"/>
    <property type="molecule type" value="Genomic_DNA"/>
</dbReference>
<dbReference type="GeneID" id="89977147"/>
<comment type="caution">
    <text evidence="1">The sequence shown here is derived from an EMBL/GenBank/DDBJ whole genome shotgun (WGS) entry which is preliminary data.</text>
</comment>
<proteinExistence type="predicted"/>
<dbReference type="RefSeq" id="XP_064701235.1">
    <property type="nucleotide sequence ID" value="XM_064852528.1"/>
</dbReference>
<accession>A0AAV9MW14</accession>
<protein>
    <submittedName>
        <fullName evidence="1">Uncharacterized protein</fullName>
    </submittedName>
</protein>
<keyword evidence="2" id="KW-1185">Reference proteome</keyword>
<evidence type="ECO:0000313" key="1">
    <source>
        <dbReference type="EMBL" id="KAK5045617.1"/>
    </source>
</evidence>
<name>A0AAV9MW14_9EURO</name>
<gene>
    <name evidence="1" type="ORF">LTR84_008986</name>
</gene>
<sequence>MDKELTEEEKKDFRKDWAPKIRPLARPVDNAEEQRRNRAAVILDNYQELMRYALANEQSIPATRVYFQKVAAGGSPAPIIKDWFKIAS</sequence>
<reference evidence="1 2" key="1">
    <citation type="submission" date="2023-08" db="EMBL/GenBank/DDBJ databases">
        <title>Black Yeasts Isolated from many extreme environments.</title>
        <authorList>
            <person name="Coleine C."/>
            <person name="Stajich J.E."/>
            <person name="Selbmann L."/>
        </authorList>
    </citation>
    <scope>NUCLEOTIDE SEQUENCE [LARGE SCALE GENOMIC DNA]</scope>
    <source>
        <strain evidence="1 2">CCFEE 5792</strain>
    </source>
</reference>